<protein>
    <recommendedName>
        <fullName evidence="4">DGQHR domain-containing protein</fullName>
    </recommendedName>
</protein>
<comment type="caution">
    <text evidence="2">The sequence shown here is derived from an EMBL/GenBank/DDBJ whole genome shotgun (WGS) entry which is preliminary data.</text>
</comment>
<sequence length="564" mass="63976">MAEFRYQAYRMHQTDTGKPLVLFTAPATDIEQWAGVPQRRRLDDRETFGFQREVKDSRVDEIAAFFRNPRNVVQNPLLAAIQSETSVRFAPSEDHSPFGELIINSAGIEALPFLEMLKQLAKQVRERVPILADYEVPQGLVDQLYLLAQARYNTAGPVDADEPDELAEEDIPESEESNTSEFGSVLLSEETNIVEFYADIQARITVLERITSSWDRDEFLGFTKEAILAYLLPVVLVDGQHRLRGAVQAAAAEMESDGNRSEIYAEIAAGTNADEVQAQSLQKYSRRLPVSLLMDASPSEHVFQFVVVNQKATPMAPALLGTIVSTSLGAEELKPIAQRLRDAKIKLEDSRAIAYLTRASESPFRGLVQTGMGGDRTEYLQWTVLQGLVRIFREFTGGRLYGWKNDYASIWCQRYLSQCALVAEVDTYSEKKELWGRPDGPWRDIFIRFFTCVRDYFGDVSDMGASNAWGNTRGNLFNKVSLTILSADYFEFLVSREETLDTVEDVDRTFEAWLKGTNAGYFNRDWKLASVKKDSIKVRNKWATLWFEYRRNPNTMPAVREFGA</sequence>
<proteinExistence type="predicted"/>
<evidence type="ECO:0000313" key="3">
    <source>
        <dbReference type="Proteomes" id="UP000587527"/>
    </source>
</evidence>
<organism evidence="2 3">
    <name type="scientific">Allocatelliglobosispora scoriae</name>
    <dbReference type="NCBI Taxonomy" id="643052"/>
    <lineage>
        <taxon>Bacteria</taxon>
        <taxon>Bacillati</taxon>
        <taxon>Actinomycetota</taxon>
        <taxon>Actinomycetes</taxon>
        <taxon>Micromonosporales</taxon>
        <taxon>Micromonosporaceae</taxon>
        <taxon>Allocatelliglobosispora</taxon>
    </lineage>
</organism>
<evidence type="ECO:0008006" key="4">
    <source>
        <dbReference type="Google" id="ProtNLM"/>
    </source>
</evidence>
<feature type="compositionally biased region" description="Acidic residues" evidence="1">
    <location>
        <begin position="159"/>
        <end position="178"/>
    </location>
</feature>
<gene>
    <name evidence="2" type="ORF">F4553_005276</name>
</gene>
<reference evidence="2 3" key="1">
    <citation type="submission" date="2020-08" db="EMBL/GenBank/DDBJ databases">
        <title>Sequencing the genomes of 1000 actinobacteria strains.</title>
        <authorList>
            <person name="Klenk H.-P."/>
        </authorList>
    </citation>
    <scope>NUCLEOTIDE SEQUENCE [LARGE SCALE GENOMIC DNA]</scope>
    <source>
        <strain evidence="2 3">DSM 45362</strain>
    </source>
</reference>
<dbReference type="EMBL" id="JACHMN010000002">
    <property type="protein sequence ID" value="MBB5871897.1"/>
    <property type="molecule type" value="Genomic_DNA"/>
</dbReference>
<evidence type="ECO:0000256" key="1">
    <source>
        <dbReference type="SAM" id="MobiDB-lite"/>
    </source>
</evidence>
<dbReference type="AlphaFoldDB" id="A0A841BS67"/>
<dbReference type="Proteomes" id="UP000587527">
    <property type="component" value="Unassembled WGS sequence"/>
</dbReference>
<dbReference type="RefSeq" id="WP_184840257.1">
    <property type="nucleotide sequence ID" value="NZ_JACHMN010000002.1"/>
</dbReference>
<evidence type="ECO:0000313" key="2">
    <source>
        <dbReference type="EMBL" id="MBB5871897.1"/>
    </source>
</evidence>
<accession>A0A841BS67</accession>
<name>A0A841BS67_9ACTN</name>
<keyword evidence="3" id="KW-1185">Reference proteome</keyword>
<feature type="region of interest" description="Disordered" evidence="1">
    <location>
        <begin position="157"/>
        <end position="182"/>
    </location>
</feature>